<evidence type="ECO:0000313" key="1">
    <source>
        <dbReference type="EMBL" id="MFC0349601.1"/>
    </source>
</evidence>
<reference evidence="1 2" key="1">
    <citation type="submission" date="2024-09" db="EMBL/GenBank/DDBJ databases">
        <authorList>
            <person name="Sun Q."/>
            <person name="Mori K."/>
        </authorList>
    </citation>
    <scope>NUCLEOTIDE SEQUENCE [LARGE SCALE GENOMIC DNA]</scope>
    <source>
        <strain evidence="1 2">CCM 8677</strain>
    </source>
</reference>
<accession>A0ABV6IF16</accession>
<dbReference type="EMBL" id="JBHLXJ010000007">
    <property type="protein sequence ID" value="MFC0349601.1"/>
    <property type="molecule type" value="Genomic_DNA"/>
</dbReference>
<comment type="caution">
    <text evidence="1">The sequence shown here is derived from an EMBL/GenBank/DDBJ whole genome shotgun (WGS) entry which is preliminary data.</text>
</comment>
<gene>
    <name evidence="1" type="ORF">ACFFJH_07265</name>
</gene>
<sequence>MNSRFVLYTIAVPLSLSVGDDLIGKWPIKKTPLPFPQIKLNEQLSLSRWHQN</sequence>
<name>A0ABV6IF16_9BURK</name>
<proteinExistence type="predicted"/>
<dbReference type="Proteomes" id="UP001589844">
    <property type="component" value="Unassembled WGS sequence"/>
</dbReference>
<dbReference type="RefSeq" id="WP_390211300.1">
    <property type="nucleotide sequence ID" value="NZ_JBHLXJ010000007.1"/>
</dbReference>
<evidence type="ECO:0000313" key="2">
    <source>
        <dbReference type="Proteomes" id="UP001589844"/>
    </source>
</evidence>
<organism evidence="1 2">
    <name type="scientific">Undibacterium danionis</name>
    <dbReference type="NCBI Taxonomy" id="1812100"/>
    <lineage>
        <taxon>Bacteria</taxon>
        <taxon>Pseudomonadati</taxon>
        <taxon>Pseudomonadota</taxon>
        <taxon>Betaproteobacteria</taxon>
        <taxon>Burkholderiales</taxon>
        <taxon>Oxalobacteraceae</taxon>
        <taxon>Undibacterium</taxon>
    </lineage>
</organism>
<protein>
    <submittedName>
        <fullName evidence="1">Uncharacterized protein</fullName>
    </submittedName>
</protein>
<keyword evidence="2" id="KW-1185">Reference proteome</keyword>